<organism evidence="1 2">
    <name type="scientific">Vitis vinifera</name>
    <name type="common">Grape</name>
    <dbReference type="NCBI Taxonomy" id="29760"/>
    <lineage>
        <taxon>Eukaryota</taxon>
        <taxon>Viridiplantae</taxon>
        <taxon>Streptophyta</taxon>
        <taxon>Embryophyta</taxon>
        <taxon>Tracheophyta</taxon>
        <taxon>Spermatophyta</taxon>
        <taxon>Magnoliopsida</taxon>
        <taxon>eudicotyledons</taxon>
        <taxon>Gunneridae</taxon>
        <taxon>Pentapetalae</taxon>
        <taxon>rosids</taxon>
        <taxon>Vitales</taxon>
        <taxon>Vitaceae</taxon>
        <taxon>Viteae</taxon>
        <taxon>Vitis</taxon>
    </lineage>
</organism>
<dbReference type="Proteomes" id="UP000288805">
    <property type="component" value="Unassembled WGS sequence"/>
</dbReference>
<dbReference type="AlphaFoldDB" id="A0A438CDQ3"/>
<proteinExistence type="predicted"/>
<reference evidence="1 2" key="1">
    <citation type="journal article" date="2018" name="PLoS Genet.">
        <title>Population sequencing reveals clonal diversity and ancestral inbreeding in the grapevine cultivar Chardonnay.</title>
        <authorList>
            <person name="Roach M.J."/>
            <person name="Johnson D.L."/>
            <person name="Bohlmann J."/>
            <person name="van Vuuren H.J."/>
            <person name="Jones S.J."/>
            <person name="Pretorius I.S."/>
            <person name="Schmidt S.A."/>
            <person name="Borneman A.R."/>
        </authorList>
    </citation>
    <scope>NUCLEOTIDE SEQUENCE [LARGE SCALE GENOMIC DNA]</scope>
    <source>
        <strain evidence="2">cv. Chardonnay</strain>
        <tissue evidence="1">Leaf</tissue>
    </source>
</reference>
<accession>A0A438CDQ3</accession>
<sequence length="91" mass="10515">MALEQASLSEIYAPAKHVCKKEIDLHNDNQYLRARIAENERNEQQMSLMPGGANYELMPSQQFDSRNYFQLNGLQPNQSYSRQDQPALQLV</sequence>
<protein>
    <submittedName>
        <fullName evidence="1">Floral homeotic protein AGAMOUS</fullName>
    </submittedName>
</protein>
<dbReference type="EMBL" id="QGNW01002299">
    <property type="protein sequence ID" value="RVW21335.1"/>
    <property type="molecule type" value="Genomic_DNA"/>
</dbReference>
<evidence type="ECO:0000313" key="1">
    <source>
        <dbReference type="EMBL" id="RVW21335.1"/>
    </source>
</evidence>
<name>A0A438CDQ3_VITVI</name>
<evidence type="ECO:0000313" key="2">
    <source>
        <dbReference type="Proteomes" id="UP000288805"/>
    </source>
</evidence>
<comment type="caution">
    <text evidence="1">The sequence shown here is derived from an EMBL/GenBank/DDBJ whole genome shotgun (WGS) entry which is preliminary data.</text>
</comment>
<gene>
    <name evidence="1" type="primary">AG2_1</name>
    <name evidence="1" type="ORF">CK203_105461</name>
</gene>